<feature type="domain" description="Mg chelatase-related protein C-terminal" evidence="2">
    <location>
        <begin position="408"/>
        <end position="497"/>
    </location>
</feature>
<dbReference type="GO" id="GO:0005524">
    <property type="term" value="F:ATP binding"/>
    <property type="evidence" value="ECO:0007669"/>
    <property type="project" value="UniProtKB-KW"/>
</dbReference>
<keyword evidence="3" id="KW-0547">Nucleotide-binding</keyword>
<dbReference type="InterPro" id="IPR020568">
    <property type="entry name" value="Ribosomal_Su5_D2-typ_SF"/>
</dbReference>
<dbReference type="SUPFAM" id="SSF54211">
    <property type="entry name" value="Ribosomal protein S5 domain 2-like"/>
    <property type="match status" value="1"/>
</dbReference>
<dbReference type="Pfam" id="PF13541">
    <property type="entry name" value="ChlI"/>
    <property type="match status" value="1"/>
</dbReference>
<dbReference type="PANTHER" id="PTHR32039">
    <property type="entry name" value="MAGNESIUM-CHELATASE SUBUNIT CHLI"/>
    <property type="match status" value="1"/>
</dbReference>
<evidence type="ECO:0000313" key="4">
    <source>
        <dbReference type="Proteomes" id="UP000298458"/>
    </source>
</evidence>
<comment type="caution">
    <text evidence="3">The sequence shown here is derived from an EMBL/GenBank/DDBJ whole genome shotgun (WGS) entry which is preliminary data.</text>
</comment>
<evidence type="ECO:0000259" key="1">
    <source>
        <dbReference type="Pfam" id="PF01078"/>
    </source>
</evidence>
<dbReference type="Gene3D" id="3.40.50.300">
    <property type="entry name" value="P-loop containing nucleotide triphosphate hydrolases"/>
    <property type="match status" value="1"/>
</dbReference>
<dbReference type="Gene3D" id="3.30.230.10">
    <property type="match status" value="1"/>
</dbReference>
<dbReference type="Proteomes" id="UP000298458">
    <property type="component" value="Unassembled WGS sequence"/>
</dbReference>
<feature type="domain" description="Magnesium chelatase ChlI-like catalytic" evidence="1">
    <location>
        <begin position="200"/>
        <end position="390"/>
    </location>
</feature>
<dbReference type="RefSeq" id="WP_135768837.1">
    <property type="nucleotide sequence ID" value="NZ_RQET01000010.1"/>
</dbReference>
<dbReference type="InterPro" id="IPR000523">
    <property type="entry name" value="Mg_chelatse_chII-like_cat_dom"/>
</dbReference>
<dbReference type="InterPro" id="IPR045006">
    <property type="entry name" value="CHLI-like"/>
</dbReference>
<dbReference type="Pfam" id="PF13335">
    <property type="entry name" value="Mg_chelatase_C"/>
    <property type="match status" value="1"/>
</dbReference>
<keyword evidence="4" id="KW-1185">Reference proteome</keyword>
<organism evidence="3 4">
    <name type="scientific">Leptospira fletcheri</name>
    <dbReference type="NCBI Taxonomy" id="2484981"/>
    <lineage>
        <taxon>Bacteria</taxon>
        <taxon>Pseudomonadati</taxon>
        <taxon>Spirochaetota</taxon>
        <taxon>Spirochaetia</taxon>
        <taxon>Leptospirales</taxon>
        <taxon>Leptospiraceae</taxon>
        <taxon>Leptospira</taxon>
    </lineage>
</organism>
<dbReference type="AlphaFoldDB" id="A0A4R9GAE4"/>
<dbReference type="InterPro" id="IPR014721">
    <property type="entry name" value="Ribsml_uS5_D2-typ_fold_subgr"/>
</dbReference>
<name>A0A4R9GAE4_9LEPT</name>
<dbReference type="InterPro" id="IPR025158">
    <property type="entry name" value="Mg_chelat-rel_C"/>
</dbReference>
<dbReference type="PANTHER" id="PTHR32039:SF7">
    <property type="entry name" value="COMPETENCE PROTEIN COMM"/>
    <property type="match status" value="1"/>
</dbReference>
<dbReference type="InterPro" id="IPR027417">
    <property type="entry name" value="P-loop_NTPase"/>
</dbReference>
<protein>
    <submittedName>
        <fullName evidence="3">ATP-binding protein</fullName>
    </submittedName>
</protein>
<dbReference type="EMBL" id="RQET01000010">
    <property type="protein sequence ID" value="TGK08692.1"/>
    <property type="molecule type" value="Genomic_DNA"/>
</dbReference>
<proteinExistence type="predicted"/>
<accession>A0A4R9GAE4</accession>
<reference evidence="3" key="1">
    <citation type="journal article" date="2019" name="PLoS Negl. Trop. Dis.">
        <title>Revisiting the worldwide diversity of Leptospira species in the environment.</title>
        <authorList>
            <person name="Vincent A.T."/>
            <person name="Schiettekatte O."/>
            <person name="Bourhy P."/>
            <person name="Veyrier F.J."/>
            <person name="Picardeau M."/>
        </authorList>
    </citation>
    <scope>NUCLEOTIDE SEQUENCE [LARGE SCALE GENOMIC DNA]</scope>
    <source>
        <strain evidence="3">SSW15</strain>
    </source>
</reference>
<dbReference type="Pfam" id="PF01078">
    <property type="entry name" value="Mg_chelatase"/>
    <property type="match status" value="1"/>
</dbReference>
<dbReference type="NCBIfam" id="TIGR00368">
    <property type="entry name" value="YifB family Mg chelatase-like AAA ATPase"/>
    <property type="match status" value="1"/>
</dbReference>
<dbReference type="SUPFAM" id="SSF52540">
    <property type="entry name" value="P-loop containing nucleoside triphosphate hydrolases"/>
    <property type="match status" value="1"/>
</dbReference>
<sequence>MQENRLIRLKGASLDGTQAFPVQVEVNVKRGIPRFTITGLAATSIKESSDRIRVAIENSGFESPLANVLVHLGPASRKKQGTYLDLPIAVGLLHLTGQCPDPETGKNLLWLGELGLDGSVKPVRGILHILRQLESGSYRAVVVPWENREEAALQTRIPVISIKHLNQLESVLSGKVLSEPKTSVRIKFQQLPDSLEIYRDQMPGLRAVQISAAGWHHCLLSGPPGAGKSMLARLGYSLLPPLRESEALDLLSLRSLQEQIVVPEASRPFRSPHHTTSDVALVGGSSSLRMGEVTLAGHGILFLDELAEFKPNHLQALREPMEEGYITVSRISGSVTYPSPFLLIGATNPCPCGFYQSSHDVCICKISKVQSYQSAITGPFLDRIEIFLHLGTGSKPNRERVKIDLVRLRESIRSASERQEKRLLAATGKLYNGRLRGEEILRWIPLSSKSEELVSKAVRKRSLSIRKMLQLRKIARTIADLDGRNEIEERDLEEALVFLNSGWFPENRAAA</sequence>
<dbReference type="OrthoDB" id="9813147at2"/>
<evidence type="ECO:0000259" key="2">
    <source>
        <dbReference type="Pfam" id="PF13335"/>
    </source>
</evidence>
<dbReference type="InterPro" id="IPR004482">
    <property type="entry name" value="Mg_chelat-rel"/>
</dbReference>
<keyword evidence="3" id="KW-0067">ATP-binding</keyword>
<gene>
    <name evidence="3" type="ORF">EHO60_14000</name>
</gene>
<evidence type="ECO:0000313" key="3">
    <source>
        <dbReference type="EMBL" id="TGK08692.1"/>
    </source>
</evidence>